<dbReference type="GO" id="GO:0048038">
    <property type="term" value="F:quinone binding"/>
    <property type="evidence" value="ECO:0007669"/>
    <property type="project" value="TreeGrafter"/>
</dbReference>
<dbReference type="CDD" id="cd05233">
    <property type="entry name" value="SDR_c"/>
    <property type="match status" value="1"/>
</dbReference>
<dbReference type="AlphaFoldDB" id="A0A4R0P9F8"/>
<evidence type="ECO:0000256" key="2">
    <source>
        <dbReference type="ARBA" id="ARBA00023002"/>
    </source>
</evidence>
<protein>
    <submittedName>
        <fullName evidence="4">SDR family oxidoreductase</fullName>
    </submittedName>
</protein>
<feature type="domain" description="Ketoreductase" evidence="3">
    <location>
        <begin position="11"/>
        <end position="183"/>
    </location>
</feature>
<evidence type="ECO:0000313" key="4">
    <source>
        <dbReference type="EMBL" id="TCD11384.1"/>
    </source>
</evidence>
<dbReference type="InterPro" id="IPR057326">
    <property type="entry name" value="KR_dom"/>
</dbReference>
<dbReference type="PANTHER" id="PTHR42760">
    <property type="entry name" value="SHORT-CHAIN DEHYDROGENASES/REDUCTASES FAMILY MEMBER"/>
    <property type="match status" value="1"/>
</dbReference>
<dbReference type="InterPro" id="IPR036291">
    <property type="entry name" value="NAD(P)-bd_dom_sf"/>
</dbReference>
<keyword evidence="5" id="KW-1185">Reference proteome</keyword>
<comment type="caution">
    <text evidence="4">The sequence shown here is derived from an EMBL/GenBank/DDBJ whole genome shotgun (WGS) entry which is preliminary data.</text>
</comment>
<dbReference type="EMBL" id="SJST01000009">
    <property type="protein sequence ID" value="TCD11384.1"/>
    <property type="molecule type" value="Genomic_DNA"/>
</dbReference>
<accession>A0A4R0P9F8</accession>
<dbReference type="PANTHER" id="PTHR42760:SF133">
    <property type="entry name" value="3-OXOACYL-[ACYL-CARRIER-PROTEIN] REDUCTASE"/>
    <property type="match status" value="1"/>
</dbReference>
<dbReference type="SUPFAM" id="SSF51735">
    <property type="entry name" value="NAD(P)-binding Rossmann-fold domains"/>
    <property type="match status" value="1"/>
</dbReference>
<dbReference type="RefSeq" id="WP_131571324.1">
    <property type="nucleotide sequence ID" value="NZ_JAINFK010000008.1"/>
</dbReference>
<dbReference type="InterPro" id="IPR002347">
    <property type="entry name" value="SDR_fam"/>
</dbReference>
<reference evidence="4 5" key="1">
    <citation type="journal article" date="2015" name="Antonie Van Leeuwenhoek">
        <title>Oricola cellulosilytica gen. nov., sp. nov., a cellulose-degrading bacterium of the family Phyllobacteriaceae isolated from surface seashore water, and emended descriptions of Mesorhizobium loti and Phyllobacterium myrsinacearum.</title>
        <authorList>
            <person name="Hameed A."/>
            <person name="Shahina M."/>
            <person name="Lai W.A."/>
            <person name="Lin S.Y."/>
            <person name="Young L.S."/>
            <person name="Liu Y.C."/>
            <person name="Hsu Y.H."/>
            <person name="Young C.C."/>
        </authorList>
    </citation>
    <scope>NUCLEOTIDE SEQUENCE [LARGE SCALE GENOMIC DNA]</scope>
    <source>
        <strain evidence="4 5">KCTC 52183</strain>
    </source>
</reference>
<comment type="similarity">
    <text evidence="1">Belongs to the short-chain dehydrogenases/reductases (SDR) family.</text>
</comment>
<dbReference type="Pfam" id="PF13561">
    <property type="entry name" value="adh_short_C2"/>
    <property type="match status" value="1"/>
</dbReference>
<dbReference type="PRINTS" id="PR00080">
    <property type="entry name" value="SDRFAMILY"/>
</dbReference>
<keyword evidence="2" id="KW-0560">Oxidoreductase</keyword>
<dbReference type="Gene3D" id="3.40.50.720">
    <property type="entry name" value="NAD(P)-binding Rossmann-like Domain"/>
    <property type="match status" value="1"/>
</dbReference>
<evidence type="ECO:0000313" key="5">
    <source>
        <dbReference type="Proteomes" id="UP000291301"/>
    </source>
</evidence>
<name>A0A4R0P9F8_9HYPH</name>
<dbReference type="PRINTS" id="PR00081">
    <property type="entry name" value="GDHRDH"/>
</dbReference>
<dbReference type="InterPro" id="IPR020904">
    <property type="entry name" value="Sc_DH/Rdtase_CS"/>
</dbReference>
<sequence>MDSDLFSVSERVCLVTGASSGLGARFAELLARRGAKVIGASRSAAETDHENLHHLPCDITNQEDVSAAFDAAERLFGPIDVVINNAGVSQFARAEETRAEDLANLLDVNVVGTARVTAEAFKRMRSARRGGAIIHVTSVLAGRSMSGLSGYAASKAALEHLTRAQGAEWGRHGIRVNAIAPGWFLTGMTQPHFEKGLDGVLKSRIPLRRLGEAPDLDGALLLLASDASRYMTGTVITVDGGFSAAG</sequence>
<evidence type="ECO:0000256" key="1">
    <source>
        <dbReference type="ARBA" id="ARBA00006484"/>
    </source>
</evidence>
<organism evidence="4 5">
    <name type="scientific">Oricola cellulosilytica</name>
    <dbReference type="NCBI Taxonomy" id="1429082"/>
    <lineage>
        <taxon>Bacteria</taxon>
        <taxon>Pseudomonadati</taxon>
        <taxon>Pseudomonadota</taxon>
        <taxon>Alphaproteobacteria</taxon>
        <taxon>Hyphomicrobiales</taxon>
        <taxon>Ahrensiaceae</taxon>
        <taxon>Oricola</taxon>
    </lineage>
</organism>
<gene>
    <name evidence="4" type="ORF">E0D97_16900</name>
</gene>
<dbReference type="FunFam" id="3.40.50.720:FF:000084">
    <property type="entry name" value="Short-chain dehydrogenase reductase"/>
    <property type="match status" value="1"/>
</dbReference>
<dbReference type="GO" id="GO:0016616">
    <property type="term" value="F:oxidoreductase activity, acting on the CH-OH group of donors, NAD or NADP as acceptor"/>
    <property type="evidence" value="ECO:0007669"/>
    <property type="project" value="TreeGrafter"/>
</dbReference>
<dbReference type="OrthoDB" id="9805986at2"/>
<dbReference type="Proteomes" id="UP000291301">
    <property type="component" value="Unassembled WGS sequence"/>
</dbReference>
<evidence type="ECO:0000259" key="3">
    <source>
        <dbReference type="SMART" id="SM00822"/>
    </source>
</evidence>
<dbReference type="GO" id="GO:0006633">
    <property type="term" value="P:fatty acid biosynthetic process"/>
    <property type="evidence" value="ECO:0007669"/>
    <property type="project" value="TreeGrafter"/>
</dbReference>
<proteinExistence type="inferred from homology"/>
<dbReference type="SMART" id="SM00822">
    <property type="entry name" value="PKS_KR"/>
    <property type="match status" value="1"/>
</dbReference>
<dbReference type="PROSITE" id="PS00061">
    <property type="entry name" value="ADH_SHORT"/>
    <property type="match status" value="1"/>
</dbReference>